<sequence length="124" mass="13846">MDKNQEQEENDKMSSKGIVQISAECKECRNPCNIHDYKKTKYSLSLSLFGPQVIVVRASKDLKKLPMEEFLGTLKVHEIKLNEDEGQRKGPNGSPDPFLAKMKPAPKANFTKSTPGTRGHATNT</sequence>
<proteinExistence type="predicted"/>
<dbReference type="Proteomes" id="UP000257109">
    <property type="component" value="Unassembled WGS sequence"/>
</dbReference>
<comment type="caution">
    <text evidence="2">The sequence shown here is derived from an EMBL/GenBank/DDBJ whole genome shotgun (WGS) entry which is preliminary data.</text>
</comment>
<accession>A0A371I6G1</accession>
<evidence type="ECO:0000256" key="1">
    <source>
        <dbReference type="SAM" id="MobiDB-lite"/>
    </source>
</evidence>
<reference evidence="2" key="1">
    <citation type="submission" date="2018-05" db="EMBL/GenBank/DDBJ databases">
        <title>Draft genome of Mucuna pruriens seed.</title>
        <authorList>
            <person name="Nnadi N.E."/>
            <person name="Vos R."/>
            <person name="Hasami M.H."/>
            <person name="Devisetty U.K."/>
            <person name="Aguiy J.C."/>
        </authorList>
    </citation>
    <scope>NUCLEOTIDE SEQUENCE [LARGE SCALE GENOMIC DNA]</scope>
    <source>
        <strain evidence="2">JCA_2017</strain>
    </source>
</reference>
<feature type="region of interest" description="Disordered" evidence="1">
    <location>
        <begin position="80"/>
        <end position="124"/>
    </location>
</feature>
<evidence type="ECO:0000313" key="3">
    <source>
        <dbReference type="Proteomes" id="UP000257109"/>
    </source>
</evidence>
<dbReference type="AlphaFoldDB" id="A0A371I6G1"/>
<feature type="non-terminal residue" evidence="2">
    <location>
        <position position="1"/>
    </location>
</feature>
<dbReference type="EMBL" id="QJKJ01000804">
    <property type="protein sequence ID" value="RDY10622.1"/>
    <property type="molecule type" value="Genomic_DNA"/>
</dbReference>
<name>A0A371I6G1_MUCPR</name>
<feature type="compositionally biased region" description="Polar residues" evidence="1">
    <location>
        <begin position="110"/>
        <end position="124"/>
    </location>
</feature>
<evidence type="ECO:0000313" key="2">
    <source>
        <dbReference type="EMBL" id="RDY10622.1"/>
    </source>
</evidence>
<protein>
    <submittedName>
        <fullName evidence="2">Uncharacterized protein</fullName>
    </submittedName>
</protein>
<gene>
    <name evidence="2" type="ORF">CR513_04819</name>
</gene>
<organism evidence="2 3">
    <name type="scientific">Mucuna pruriens</name>
    <name type="common">Velvet bean</name>
    <name type="synonym">Dolichos pruriens</name>
    <dbReference type="NCBI Taxonomy" id="157652"/>
    <lineage>
        <taxon>Eukaryota</taxon>
        <taxon>Viridiplantae</taxon>
        <taxon>Streptophyta</taxon>
        <taxon>Embryophyta</taxon>
        <taxon>Tracheophyta</taxon>
        <taxon>Spermatophyta</taxon>
        <taxon>Magnoliopsida</taxon>
        <taxon>eudicotyledons</taxon>
        <taxon>Gunneridae</taxon>
        <taxon>Pentapetalae</taxon>
        <taxon>rosids</taxon>
        <taxon>fabids</taxon>
        <taxon>Fabales</taxon>
        <taxon>Fabaceae</taxon>
        <taxon>Papilionoideae</taxon>
        <taxon>50 kb inversion clade</taxon>
        <taxon>NPAAA clade</taxon>
        <taxon>indigoferoid/millettioid clade</taxon>
        <taxon>Phaseoleae</taxon>
        <taxon>Mucuna</taxon>
    </lineage>
</organism>
<keyword evidence="3" id="KW-1185">Reference proteome</keyword>